<dbReference type="PROSITE" id="PS51257">
    <property type="entry name" value="PROKAR_LIPOPROTEIN"/>
    <property type="match status" value="1"/>
</dbReference>
<dbReference type="STRING" id="390640.SAMN04488034_102544"/>
<keyword evidence="1" id="KW-0732">Signal</keyword>
<evidence type="ECO:0000256" key="1">
    <source>
        <dbReference type="SAM" id="SignalP"/>
    </source>
</evidence>
<dbReference type="RefSeq" id="WP_093112838.1">
    <property type="nucleotide sequence ID" value="NZ_FNGG01000002.1"/>
</dbReference>
<organism evidence="2 3">
    <name type="scientific">Salinimicrobium catena</name>
    <dbReference type="NCBI Taxonomy" id="390640"/>
    <lineage>
        <taxon>Bacteria</taxon>
        <taxon>Pseudomonadati</taxon>
        <taxon>Bacteroidota</taxon>
        <taxon>Flavobacteriia</taxon>
        <taxon>Flavobacteriales</taxon>
        <taxon>Flavobacteriaceae</taxon>
        <taxon>Salinimicrobium</taxon>
    </lineage>
</organism>
<feature type="chain" id="PRO_5011559102" evidence="1">
    <location>
        <begin position="23"/>
        <end position="134"/>
    </location>
</feature>
<feature type="signal peptide" evidence="1">
    <location>
        <begin position="1"/>
        <end position="22"/>
    </location>
</feature>
<keyword evidence="3" id="KW-1185">Reference proteome</keyword>
<dbReference type="EMBL" id="FNUG01000002">
    <property type="protein sequence ID" value="SEE83938.1"/>
    <property type="molecule type" value="Genomic_DNA"/>
</dbReference>
<evidence type="ECO:0000313" key="2">
    <source>
        <dbReference type="EMBL" id="SEE83938.1"/>
    </source>
</evidence>
<gene>
    <name evidence="2" type="ORF">SAMN04488034_102544</name>
</gene>
<dbReference type="AlphaFoldDB" id="A0A1H5M690"/>
<proteinExistence type="predicted"/>
<protein>
    <submittedName>
        <fullName evidence="2">Uncharacterized protein</fullName>
    </submittedName>
</protein>
<evidence type="ECO:0000313" key="3">
    <source>
        <dbReference type="Proteomes" id="UP000199448"/>
    </source>
</evidence>
<dbReference type="Proteomes" id="UP000199448">
    <property type="component" value="Unassembled WGS sequence"/>
</dbReference>
<sequence length="134" mass="14570">MKKLVGALAAFFLLTGCNVYHSGNASVNEAVDSDTRVKVVTTDHVEYEFKRLLRENNQLVGITGRNSDAVKQLAHYQQVPNGHNIKIILPENDIKEVHLKDKKTSTLVNVGVPIVGAAGIIGLTSDGFRMNTGN</sequence>
<reference evidence="2 3" key="1">
    <citation type="submission" date="2016-10" db="EMBL/GenBank/DDBJ databases">
        <authorList>
            <person name="de Groot N.N."/>
        </authorList>
    </citation>
    <scope>NUCLEOTIDE SEQUENCE [LARGE SCALE GENOMIC DNA]</scope>
    <source>
        <strain evidence="2 3">DSM 23553</strain>
    </source>
</reference>
<name>A0A1H5M690_9FLAO</name>
<accession>A0A1H5M690</accession>